<comment type="caution">
    <text evidence="1">The sequence shown here is derived from an EMBL/GenBank/DDBJ whole genome shotgun (WGS) entry which is preliminary data.</text>
</comment>
<dbReference type="Proteomes" id="UP000076078">
    <property type="component" value="Unassembled WGS sequence"/>
</dbReference>
<dbReference type="OrthoDB" id="10522087at2759"/>
<dbReference type="AlphaFoldDB" id="A0A152A0R2"/>
<proteinExistence type="predicted"/>
<dbReference type="EMBL" id="LODT01000020">
    <property type="protein sequence ID" value="KYQ99841.1"/>
    <property type="molecule type" value="Genomic_DNA"/>
</dbReference>
<protein>
    <submittedName>
        <fullName evidence="1">Uncharacterized protein</fullName>
    </submittedName>
</protein>
<gene>
    <name evidence="1" type="ORF">DLAC_03792</name>
</gene>
<evidence type="ECO:0000313" key="1">
    <source>
        <dbReference type="EMBL" id="KYQ99841.1"/>
    </source>
</evidence>
<evidence type="ECO:0000313" key="2">
    <source>
        <dbReference type="Proteomes" id="UP000076078"/>
    </source>
</evidence>
<keyword evidence="2" id="KW-1185">Reference proteome</keyword>
<accession>A0A152A0R2</accession>
<sequence>MTLKSIYPIAFEVFTLHGISPNESGYSRLNIGGHSWALEPQDHHNQTNSMPFQNLNNLQLEITTAPLTEDHYLEYFSVVNLFNRKGWRSRKYLISSLFAVDPDGSVPRGSDFKGFCLFLFSSKNKMNTTPANRGQKVKGDKKSLEAEVERLTDENLRRLVSKLENGINSIKRDHNIIKTKLIRIENKLTGSISVAKAEVARFVYASDLSKFYLEHILFPLVQTEYQDFDLFTKKCYSDQTVVNLAWNTHGVDLISMSDLNQTRNNIVHHNNFFNRGSVPVVVSKLQCSLEEFMTKKEYDENQKKHIKDRAQGYFFRRLADTLCQLLKKYEPEPETELVSRPDNYD</sequence>
<dbReference type="InParanoid" id="A0A152A0R2"/>
<organism evidence="1 2">
    <name type="scientific">Tieghemostelium lacteum</name>
    <name type="common">Slime mold</name>
    <name type="synonym">Dictyostelium lacteum</name>
    <dbReference type="NCBI Taxonomy" id="361077"/>
    <lineage>
        <taxon>Eukaryota</taxon>
        <taxon>Amoebozoa</taxon>
        <taxon>Evosea</taxon>
        <taxon>Eumycetozoa</taxon>
        <taxon>Dictyostelia</taxon>
        <taxon>Dictyosteliales</taxon>
        <taxon>Raperosteliaceae</taxon>
        <taxon>Tieghemostelium</taxon>
    </lineage>
</organism>
<reference evidence="1 2" key="1">
    <citation type="submission" date="2015-12" db="EMBL/GenBank/DDBJ databases">
        <title>Dictyostelia acquired genes for synthesis and detection of signals that induce cell-type specialization by lateral gene transfer from prokaryotes.</title>
        <authorList>
            <person name="Gloeckner G."/>
            <person name="Schaap P."/>
        </authorList>
    </citation>
    <scope>NUCLEOTIDE SEQUENCE [LARGE SCALE GENOMIC DNA]</scope>
    <source>
        <strain evidence="1 2">TK</strain>
    </source>
</reference>
<name>A0A152A0R2_TIELA</name>